<protein>
    <submittedName>
        <fullName evidence="5">Barstar (Barnase inhibitor)</fullName>
    </submittedName>
    <submittedName>
        <fullName evidence="4">Barstar family protein 2</fullName>
    </submittedName>
</protein>
<dbReference type="Pfam" id="PF01337">
    <property type="entry name" value="Barstar"/>
    <property type="match status" value="1"/>
</dbReference>
<dbReference type="GeneID" id="99727660"/>
<gene>
    <name evidence="4" type="ORF">AAV32_02065</name>
    <name evidence="5" type="ORF">EV679_0834</name>
</gene>
<dbReference type="PATRIC" id="fig|206506.3.peg.457"/>
<dbReference type="Proteomes" id="UP000078084">
    <property type="component" value="Unassembled WGS sequence"/>
</dbReference>
<comment type="caution">
    <text evidence="4">The sequence shown here is derived from an EMBL/GenBank/DDBJ whole genome shotgun (WGS) entry which is preliminary data.</text>
</comment>
<name>A0A171KW36_9BURK</name>
<dbReference type="InterPro" id="IPR000468">
    <property type="entry name" value="Barstar"/>
</dbReference>
<evidence type="ECO:0000313" key="7">
    <source>
        <dbReference type="Proteomes" id="UP000292039"/>
    </source>
</evidence>
<dbReference type="EMBL" id="LBNE01000001">
    <property type="protein sequence ID" value="KKO73103.1"/>
    <property type="molecule type" value="Genomic_DNA"/>
</dbReference>
<feature type="domain" description="Barstar (barnase inhibitor)" evidence="3">
    <location>
        <begin position="40"/>
        <end position="133"/>
    </location>
</feature>
<sequence length="159" mass="16795">MSSTPSNGLAQALQRGGAIDLGKADAAGLEAAASAQGLGFFVADCDRARSRSAVLRAIAKAVDFPVFFGNDMDSLYDCLTDTVQEQRQGVLLYLRRLHSGDPALEGDAREIQTVCENVAEAVADTGKVFAFVIEHAGRHPDPEPGRSQSWSAQAGGDEE</sequence>
<dbReference type="EMBL" id="SGWZ01000001">
    <property type="protein sequence ID" value="RZS73636.1"/>
    <property type="molecule type" value="Genomic_DNA"/>
</dbReference>
<comment type="similarity">
    <text evidence="1">Belongs to the barstar family.</text>
</comment>
<dbReference type="InterPro" id="IPR035905">
    <property type="entry name" value="Barstar-like_sf"/>
</dbReference>
<evidence type="ECO:0000313" key="4">
    <source>
        <dbReference type="EMBL" id="KKO73103.1"/>
    </source>
</evidence>
<accession>A0A171KW36</accession>
<reference evidence="4 6" key="1">
    <citation type="submission" date="2015-04" db="EMBL/GenBank/DDBJ databases">
        <title>Genome sequence of Kerstersia gyiorum CG1.</title>
        <authorList>
            <person name="Greninger A.L."/>
            <person name="Kozyreva V."/>
            <person name="Chaturvedi V."/>
        </authorList>
    </citation>
    <scope>NUCLEOTIDE SEQUENCE [LARGE SCALE GENOMIC DNA]</scope>
    <source>
        <strain evidence="4 6">CG1</strain>
    </source>
</reference>
<evidence type="ECO:0000256" key="2">
    <source>
        <dbReference type="SAM" id="MobiDB-lite"/>
    </source>
</evidence>
<reference evidence="5 7" key="2">
    <citation type="submission" date="2019-02" db="EMBL/GenBank/DDBJ databases">
        <title>Genomic Encyclopedia of Type Strains, Phase IV (KMG-IV): sequencing the most valuable type-strain genomes for metagenomic binning, comparative biology and taxonomic classification.</title>
        <authorList>
            <person name="Goeker M."/>
        </authorList>
    </citation>
    <scope>NUCLEOTIDE SEQUENCE [LARGE SCALE GENOMIC DNA]</scope>
    <source>
        <strain evidence="5 7">DSM 16618</strain>
    </source>
</reference>
<evidence type="ECO:0000256" key="1">
    <source>
        <dbReference type="ARBA" id="ARBA00006845"/>
    </source>
</evidence>
<feature type="region of interest" description="Disordered" evidence="2">
    <location>
        <begin position="137"/>
        <end position="159"/>
    </location>
</feature>
<dbReference type="Gene3D" id="3.30.370.10">
    <property type="entry name" value="Barstar-like"/>
    <property type="match status" value="1"/>
</dbReference>
<dbReference type="RefSeq" id="WP_068367006.1">
    <property type="nucleotide sequence ID" value="NZ_CBCSEB010000002.1"/>
</dbReference>
<proteinExistence type="inferred from homology"/>
<dbReference type="AlphaFoldDB" id="A0A171KW36"/>
<evidence type="ECO:0000313" key="5">
    <source>
        <dbReference type="EMBL" id="RZS73636.1"/>
    </source>
</evidence>
<dbReference type="Proteomes" id="UP000292039">
    <property type="component" value="Unassembled WGS sequence"/>
</dbReference>
<evidence type="ECO:0000259" key="3">
    <source>
        <dbReference type="Pfam" id="PF01337"/>
    </source>
</evidence>
<dbReference type="OrthoDB" id="5295683at2"/>
<keyword evidence="6" id="KW-1185">Reference proteome</keyword>
<dbReference type="SUPFAM" id="SSF52038">
    <property type="entry name" value="Barstar-related"/>
    <property type="match status" value="1"/>
</dbReference>
<organism evidence="4 6">
    <name type="scientific">Kerstersia gyiorum</name>
    <dbReference type="NCBI Taxonomy" id="206506"/>
    <lineage>
        <taxon>Bacteria</taxon>
        <taxon>Pseudomonadati</taxon>
        <taxon>Pseudomonadota</taxon>
        <taxon>Betaproteobacteria</taxon>
        <taxon>Burkholderiales</taxon>
        <taxon>Alcaligenaceae</taxon>
        <taxon>Kerstersia</taxon>
    </lineage>
</organism>
<evidence type="ECO:0000313" key="6">
    <source>
        <dbReference type="Proteomes" id="UP000078084"/>
    </source>
</evidence>